<evidence type="ECO:0000313" key="4">
    <source>
        <dbReference type="Proteomes" id="UP001295684"/>
    </source>
</evidence>
<feature type="transmembrane region" description="Helical" evidence="2">
    <location>
        <begin position="86"/>
        <end position="110"/>
    </location>
</feature>
<keyword evidence="2" id="KW-1133">Transmembrane helix</keyword>
<proteinExistence type="predicted"/>
<sequence>MSGDLSYKYSTNLTVYTGPSGQNKYSYNDWLSSGEKKNVTFDDDNNVYIVAEPSSSYNSFAIYLKASKSASSSSSSDDSGSSSGTVWLVLGIIFGICFLVCSVGTTWLICAMCCGGSKGSVHTPNKVNPVQYPSNVNSIEPSINNTQMIIPTMYQYTDQQLAQMQPGPGVTTYQNTYTNNSLPPIPEQQKIGSSSIVTSAIPSGTPVYPGPPNNPVNLGAPSLSAEEQKVAL</sequence>
<reference evidence="3" key="1">
    <citation type="submission" date="2023-07" db="EMBL/GenBank/DDBJ databases">
        <authorList>
            <consortium name="AG Swart"/>
            <person name="Singh M."/>
            <person name="Singh A."/>
            <person name="Seah K."/>
            <person name="Emmerich C."/>
        </authorList>
    </citation>
    <scope>NUCLEOTIDE SEQUENCE</scope>
    <source>
        <strain evidence="3">DP1</strain>
    </source>
</reference>
<name>A0AAD1U589_EUPCR</name>
<evidence type="ECO:0000313" key="3">
    <source>
        <dbReference type="EMBL" id="CAI2362148.1"/>
    </source>
</evidence>
<keyword evidence="2" id="KW-0812">Transmembrane</keyword>
<evidence type="ECO:0000256" key="2">
    <source>
        <dbReference type="SAM" id="Phobius"/>
    </source>
</evidence>
<dbReference type="EMBL" id="CAMPGE010003319">
    <property type="protein sequence ID" value="CAI2362148.1"/>
    <property type="molecule type" value="Genomic_DNA"/>
</dbReference>
<protein>
    <submittedName>
        <fullName evidence="3">Uncharacterized protein</fullName>
    </submittedName>
</protein>
<gene>
    <name evidence="3" type="ORF">ECRASSUSDP1_LOCUS3470</name>
</gene>
<comment type="caution">
    <text evidence="3">The sequence shown here is derived from an EMBL/GenBank/DDBJ whole genome shotgun (WGS) entry which is preliminary data.</text>
</comment>
<dbReference type="Proteomes" id="UP001295684">
    <property type="component" value="Unassembled WGS sequence"/>
</dbReference>
<evidence type="ECO:0000256" key="1">
    <source>
        <dbReference type="SAM" id="MobiDB-lite"/>
    </source>
</evidence>
<keyword evidence="2" id="KW-0472">Membrane</keyword>
<feature type="region of interest" description="Disordered" evidence="1">
    <location>
        <begin position="202"/>
        <end position="232"/>
    </location>
</feature>
<accession>A0AAD1U589</accession>
<dbReference type="AlphaFoldDB" id="A0AAD1U589"/>
<organism evidence="3 4">
    <name type="scientific">Euplotes crassus</name>
    <dbReference type="NCBI Taxonomy" id="5936"/>
    <lineage>
        <taxon>Eukaryota</taxon>
        <taxon>Sar</taxon>
        <taxon>Alveolata</taxon>
        <taxon>Ciliophora</taxon>
        <taxon>Intramacronucleata</taxon>
        <taxon>Spirotrichea</taxon>
        <taxon>Hypotrichia</taxon>
        <taxon>Euplotida</taxon>
        <taxon>Euplotidae</taxon>
        <taxon>Moneuplotes</taxon>
    </lineage>
</organism>
<keyword evidence="4" id="KW-1185">Reference proteome</keyword>